<dbReference type="InterPro" id="IPR001283">
    <property type="entry name" value="CRISP-related"/>
</dbReference>
<sequence>MKNSVSLYLMGLTWLNWRIATISGANLLQQPFNNTFKSRSLKAIDWCALNCPKGPNIACTLKGDCLTIAAPCQFLKLDKARLLDLHNQLRNLFATGNEPQAKGLQVADMMVVEWDDDLAFTASCNLKTCPSSMEHDTCHITPNFMTSGQNLAWAAGVTDCSEQSLKMVHNWYNEVRELSADQLHSWGKSFQFQSGTGHFTQLIWSKVTHIGCAAFEKDLESGRKECMMACNYGPTGNVLGRAMFKEGPPTSACPRGLVANSKHAGLCGAARRNRSFLEAVGAAFPCIVALQRMFSG</sequence>
<feature type="non-terminal residue" evidence="5">
    <location>
        <position position="1"/>
    </location>
</feature>
<accession>N6TTG9</accession>
<dbReference type="SMART" id="SM00198">
    <property type="entry name" value="SCP"/>
    <property type="match status" value="1"/>
</dbReference>
<protein>
    <recommendedName>
        <fullName evidence="4">SCP domain-containing protein</fullName>
    </recommendedName>
</protein>
<reference evidence="7" key="2">
    <citation type="submission" date="2024-08" db="UniProtKB">
        <authorList>
            <consortium name="EnsemblMetazoa"/>
        </authorList>
    </citation>
    <scope>IDENTIFICATION</scope>
</reference>
<dbReference type="GO" id="GO:0005576">
    <property type="term" value="C:extracellular region"/>
    <property type="evidence" value="ECO:0007669"/>
    <property type="project" value="UniProtKB-SubCell"/>
</dbReference>
<evidence type="ECO:0000313" key="5">
    <source>
        <dbReference type="EMBL" id="ENN71666.1"/>
    </source>
</evidence>
<name>N6TTG9_DENPD</name>
<dbReference type="InterPro" id="IPR002413">
    <property type="entry name" value="V5_allergen-like"/>
</dbReference>
<dbReference type="OMA" id="QLVQPWY"/>
<dbReference type="AlphaFoldDB" id="N6TTG9"/>
<evidence type="ECO:0000313" key="6">
    <source>
        <dbReference type="EMBL" id="ERL92112.1"/>
    </source>
</evidence>
<keyword evidence="3" id="KW-0732">Signal</keyword>
<dbReference type="PANTHER" id="PTHR10334">
    <property type="entry name" value="CYSTEINE-RICH SECRETORY PROTEIN-RELATED"/>
    <property type="match status" value="1"/>
</dbReference>
<evidence type="ECO:0000313" key="8">
    <source>
        <dbReference type="Proteomes" id="UP000019118"/>
    </source>
</evidence>
<dbReference type="InterPro" id="IPR018244">
    <property type="entry name" value="Allrgn_V5/Tpx1_CS"/>
</dbReference>
<dbReference type="EMBL" id="KB632310">
    <property type="protein sequence ID" value="ERL92112.1"/>
    <property type="molecule type" value="Genomic_DNA"/>
</dbReference>
<feature type="domain" description="SCP" evidence="4">
    <location>
        <begin position="77"/>
        <end position="240"/>
    </location>
</feature>
<evidence type="ECO:0000259" key="4">
    <source>
        <dbReference type="SMART" id="SM00198"/>
    </source>
</evidence>
<dbReference type="PROSITE" id="PS01010">
    <property type="entry name" value="CRISP_2"/>
    <property type="match status" value="1"/>
</dbReference>
<dbReference type="EnsemblMetazoa" id="XM_019913956.1">
    <property type="protein sequence ID" value="XP_019769515.1"/>
    <property type="gene ID" value="LOC109543991"/>
</dbReference>
<feature type="signal peptide" evidence="3">
    <location>
        <begin position="1"/>
        <end position="24"/>
    </location>
</feature>
<dbReference type="STRING" id="77166.N6TTG9"/>
<evidence type="ECO:0000313" key="7">
    <source>
        <dbReference type="EnsemblMetazoa" id="XP_019769515.1"/>
    </source>
</evidence>
<dbReference type="HOGENOM" id="CLU_035730_7_2_1"/>
<dbReference type="OrthoDB" id="414826at2759"/>
<keyword evidence="8" id="KW-1185">Reference proteome</keyword>
<dbReference type="CDD" id="cd05380">
    <property type="entry name" value="CAP_euk"/>
    <property type="match status" value="1"/>
</dbReference>
<dbReference type="Proteomes" id="UP000019118">
    <property type="component" value="Unassembled WGS sequence"/>
</dbReference>
<dbReference type="SUPFAM" id="SSF55797">
    <property type="entry name" value="PR-1-like"/>
    <property type="match status" value="1"/>
</dbReference>
<dbReference type="KEGG" id="dpa:109543991"/>
<keyword evidence="2" id="KW-0964">Secreted</keyword>
<comment type="subcellular location">
    <subcellularLocation>
        <location evidence="1">Secreted</location>
    </subcellularLocation>
</comment>
<dbReference type="Proteomes" id="UP000030742">
    <property type="component" value="Unassembled WGS sequence"/>
</dbReference>
<dbReference type="PRINTS" id="PR00838">
    <property type="entry name" value="V5ALLERGEN"/>
</dbReference>
<feature type="chain" id="PRO_5010971864" description="SCP domain-containing protein" evidence="3">
    <location>
        <begin position="25"/>
        <end position="296"/>
    </location>
</feature>
<dbReference type="Pfam" id="PF00188">
    <property type="entry name" value="CAP"/>
    <property type="match status" value="1"/>
</dbReference>
<dbReference type="InterPro" id="IPR035940">
    <property type="entry name" value="CAP_sf"/>
</dbReference>
<evidence type="ECO:0000256" key="2">
    <source>
        <dbReference type="ARBA" id="ARBA00022525"/>
    </source>
</evidence>
<organism evidence="5">
    <name type="scientific">Dendroctonus ponderosae</name>
    <name type="common">Mountain pine beetle</name>
    <dbReference type="NCBI Taxonomy" id="77166"/>
    <lineage>
        <taxon>Eukaryota</taxon>
        <taxon>Metazoa</taxon>
        <taxon>Ecdysozoa</taxon>
        <taxon>Arthropoda</taxon>
        <taxon>Hexapoda</taxon>
        <taxon>Insecta</taxon>
        <taxon>Pterygota</taxon>
        <taxon>Neoptera</taxon>
        <taxon>Endopterygota</taxon>
        <taxon>Coleoptera</taxon>
        <taxon>Polyphaga</taxon>
        <taxon>Cucujiformia</taxon>
        <taxon>Curculionidae</taxon>
        <taxon>Scolytinae</taxon>
        <taxon>Dendroctonus</taxon>
    </lineage>
</organism>
<gene>
    <name evidence="7" type="primary">109543991</name>
    <name evidence="6" type="ORF">D910_09433</name>
    <name evidence="5" type="ORF">YQE_11764</name>
</gene>
<evidence type="ECO:0000256" key="3">
    <source>
        <dbReference type="SAM" id="SignalP"/>
    </source>
</evidence>
<evidence type="ECO:0000256" key="1">
    <source>
        <dbReference type="ARBA" id="ARBA00004613"/>
    </source>
</evidence>
<proteinExistence type="predicted"/>
<reference evidence="8 9" key="1">
    <citation type="journal article" date="2013" name="Genome Biol.">
        <title>Draft genome of the mountain pine beetle, Dendroctonus ponderosae Hopkins, a major forest pest.</title>
        <authorList>
            <person name="Keeling C.I."/>
            <person name="Yuen M.M."/>
            <person name="Liao N.Y."/>
            <person name="Docking T.R."/>
            <person name="Chan S.K."/>
            <person name="Taylor G.A."/>
            <person name="Palmquist D.L."/>
            <person name="Jackman S.D."/>
            <person name="Nguyen A."/>
            <person name="Li M."/>
            <person name="Henderson H."/>
            <person name="Janes J.K."/>
            <person name="Zhao Y."/>
            <person name="Pandoh P."/>
            <person name="Moore R."/>
            <person name="Sperling F.A."/>
            <person name="Huber D.P."/>
            <person name="Birol I."/>
            <person name="Jones S.J."/>
            <person name="Bohlmann J."/>
        </authorList>
    </citation>
    <scope>NUCLEOTIDE SEQUENCE</scope>
</reference>
<dbReference type="EMBL" id="KB741261">
    <property type="protein sequence ID" value="ENN71666.1"/>
    <property type="molecule type" value="Genomic_DNA"/>
</dbReference>
<dbReference type="InterPro" id="IPR014044">
    <property type="entry name" value="CAP_dom"/>
</dbReference>
<evidence type="ECO:0000313" key="9">
    <source>
        <dbReference type="Proteomes" id="UP000030742"/>
    </source>
</evidence>
<dbReference type="PRINTS" id="PR00837">
    <property type="entry name" value="V5TPXLIKE"/>
</dbReference>
<dbReference type="Gene3D" id="3.40.33.10">
    <property type="entry name" value="CAP"/>
    <property type="match status" value="1"/>
</dbReference>